<sequence>MILSRQNIITNHSLQRKRFNVQSVPDLRMNKLLNTLFVRLRNLVHFSLQMRRRKANFPTRYQRRR</sequence>
<dbReference type="AlphaFoldDB" id="A0A0A9GVV0"/>
<reference evidence="1" key="1">
    <citation type="submission" date="2014-09" db="EMBL/GenBank/DDBJ databases">
        <authorList>
            <person name="Magalhaes I.L.F."/>
            <person name="Oliveira U."/>
            <person name="Santos F.R."/>
            <person name="Vidigal T.H.D.A."/>
            <person name="Brescovit A.D."/>
            <person name="Santos A.J."/>
        </authorList>
    </citation>
    <scope>NUCLEOTIDE SEQUENCE</scope>
    <source>
        <tissue evidence="1">Shoot tissue taken approximately 20 cm above the soil surface</tissue>
    </source>
</reference>
<proteinExistence type="predicted"/>
<name>A0A0A9GVV0_ARUDO</name>
<reference evidence="1" key="2">
    <citation type="journal article" date="2015" name="Data Brief">
        <title>Shoot transcriptome of the giant reed, Arundo donax.</title>
        <authorList>
            <person name="Barrero R.A."/>
            <person name="Guerrero F.D."/>
            <person name="Moolhuijzen P."/>
            <person name="Goolsby J.A."/>
            <person name="Tidwell J."/>
            <person name="Bellgard S.E."/>
            <person name="Bellgard M.I."/>
        </authorList>
    </citation>
    <scope>NUCLEOTIDE SEQUENCE</scope>
    <source>
        <tissue evidence="1">Shoot tissue taken approximately 20 cm above the soil surface</tissue>
    </source>
</reference>
<organism evidence="1">
    <name type="scientific">Arundo donax</name>
    <name type="common">Giant reed</name>
    <name type="synonym">Donax arundinaceus</name>
    <dbReference type="NCBI Taxonomy" id="35708"/>
    <lineage>
        <taxon>Eukaryota</taxon>
        <taxon>Viridiplantae</taxon>
        <taxon>Streptophyta</taxon>
        <taxon>Embryophyta</taxon>
        <taxon>Tracheophyta</taxon>
        <taxon>Spermatophyta</taxon>
        <taxon>Magnoliopsida</taxon>
        <taxon>Liliopsida</taxon>
        <taxon>Poales</taxon>
        <taxon>Poaceae</taxon>
        <taxon>PACMAD clade</taxon>
        <taxon>Arundinoideae</taxon>
        <taxon>Arundineae</taxon>
        <taxon>Arundo</taxon>
    </lineage>
</organism>
<dbReference type="EMBL" id="GBRH01169244">
    <property type="protein sequence ID" value="JAE28652.1"/>
    <property type="molecule type" value="Transcribed_RNA"/>
</dbReference>
<protein>
    <submittedName>
        <fullName evidence="1">Uncharacterized protein</fullName>
    </submittedName>
</protein>
<evidence type="ECO:0000313" key="1">
    <source>
        <dbReference type="EMBL" id="JAE28652.1"/>
    </source>
</evidence>
<accession>A0A0A9GVV0</accession>